<dbReference type="GO" id="GO:0030145">
    <property type="term" value="F:manganese ion binding"/>
    <property type="evidence" value="ECO:0007669"/>
    <property type="project" value="UniProtKB-UniRule"/>
</dbReference>
<feature type="binding site" evidence="8">
    <location>
        <position position="118"/>
    </location>
    <ligand>
        <name>ATP</name>
        <dbReference type="ChEBI" id="CHEBI:30616"/>
    </ligand>
</feature>
<evidence type="ECO:0000256" key="7">
    <source>
        <dbReference type="ARBA" id="ARBA00022842"/>
    </source>
</evidence>
<comment type="cofactor">
    <cofactor evidence="8">
        <name>Mg(2+)</name>
        <dbReference type="ChEBI" id="CHEBI:18420"/>
    </cofactor>
    <cofactor evidence="8">
        <name>Mn(2+)</name>
        <dbReference type="ChEBI" id="CHEBI:29035"/>
    </cofactor>
</comment>
<evidence type="ECO:0000256" key="2">
    <source>
        <dbReference type="ARBA" id="ARBA00022679"/>
    </source>
</evidence>
<dbReference type="GO" id="GO:0070733">
    <property type="term" value="F:AMPylase activity"/>
    <property type="evidence" value="ECO:0007669"/>
    <property type="project" value="UniProtKB-EC"/>
</dbReference>
<dbReference type="GO" id="GO:0005524">
    <property type="term" value="F:ATP binding"/>
    <property type="evidence" value="ECO:0007669"/>
    <property type="project" value="UniProtKB-UniRule"/>
</dbReference>
<keyword evidence="2 8" id="KW-0808">Transferase</keyword>
<evidence type="ECO:0000256" key="1">
    <source>
        <dbReference type="ARBA" id="ARBA00009747"/>
    </source>
</evidence>
<reference evidence="9 10" key="1">
    <citation type="submission" date="2019-12" db="EMBL/GenBank/DDBJ databases">
        <authorList>
            <person name="Li M."/>
        </authorList>
    </citation>
    <scope>NUCLEOTIDE SEQUENCE [LARGE SCALE GENOMIC DNA]</scope>
    <source>
        <strain evidence="9 10">GBMRC 2046</strain>
    </source>
</reference>
<dbReference type="RefSeq" id="WP_160776539.1">
    <property type="nucleotide sequence ID" value="NZ_WUMV01000007.1"/>
</dbReference>
<dbReference type="EC" id="2.7.7.108" evidence="8"/>
<evidence type="ECO:0000313" key="9">
    <source>
        <dbReference type="EMBL" id="MXN66296.1"/>
    </source>
</evidence>
<comment type="catalytic activity">
    <reaction evidence="8">
        <text>L-seryl-[protein] + ATP = 3-O-(5'-adenylyl)-L-seryl-[protein] + diphosphate</text>
        <dbReference type="Rhea" id="RHEA:58120"/>
        <dbReference type="Rhea" id="RHEA-COMP:9863"/>
        <dbReference type="Rhea" id="RHEA-COMP:15073"/>
        <dbReference type="ChEBI" id="CHEBI:29999"/>
        <dbReference type="ChEBI" id="CHEBI:30616"/>
        <dbReference type="ChEBI" id="CHEBI:33019"/>
        <dbReference type="ChEBI" id="CHEBI:142516"/>
        <dbReference type="EC" id="2.7.7.108"/>
    </reaction>
</comment>
<feature type="active site" description="Proton acceptor" evidence="8">
    <location>
        <position position="257"/>
    </location>
</feature>
<evidence type="ECO:0000256" key="5">
    <source>
        <dbReference type="ARBA" id="ARBA00022741"/>
    </source>
</evidence>
<keyword evidence="8" id="KW-0464">Manganese</keyword>
<dbReference type="InterPro" id="IPR003846">
    <property type="entry name" value="SelO"/>
</dbReference>
<gene>
    <name evidence="8" type="primary">ydiU</name>
    <name evidence="8" type="synonym">selO</name>
    <name evidence="9" type="ORF">GR183_15385</name>
</gene>
<feature type="binding site" evidence="8">
    <location>
        <position position="181"/>
    </location>
    <ligand>
        <name>ATP</name>
        <dbReference type="ChEBI" id="CHEBI:30616"/>
    </ligand>
</feature>
<dbReference type="AlphaFoldDB" id="A0A7X3LW97"/>
<comment type="catalytic activity">
    <reaction evidence="8">
        <text>L-tyrosyl-[protein] + UTP = O-(5'-uridylyl)-L-tyrosyl-[protein] + diphosphate</text>
        <dbReference type="Rhea" id="RHEA:83887"/>
        <dbReference type="Rhea" id="RHEA-COMP:10136"/>
        <dbReference type="Rhea" id="RHEA-COMP:20238"/>
        <dbReference type="ChEBI" id="CHEBI:33019"/>
        <dbReference type="ChEBI" id="CHEBI:46398"/>
        <dbReference type="ChEBI" id="CHEBI:46858"/>
        <dbReference type="ChEBI" id="CHEBI:90602"/>
    </reaction>
</comment>
<dbReference type="EC" id="2.7.7.-" evidence="8"/>
<keyword evidence="6 8" id="KW-0067">ATP-binding</keyword>
<keyword evidence="5 8" id="KW-0547">Nucleotide-binding</keyword>
<feature type="binding site" evidence="8">
    <location>
        <position position="131"/>
    </location>
    <ligand>
        <name>ATP</name>
        <dbReference type="ChEBI" id="CHEBI:30616"/>
    </ligand>
</feature>
<keyword evidence="7 8" id="KW-0460">Magnesium</keyword>
<evidence type="ECO:0000256" key="6">
    <source>
        <dbReference type="ARBA" id="ARBA00022840"/>
    </source>
</evidence>
<feature type="binding site" evidence="8">
    <location>
        <position position="258"/>
    </location>
    <ligand>
        <name>Mg(2+)</name>
        <dbReference type="ChEBI" id="CHEBI:18420"/>
    </ligand>
</feature>
<dbReference type="HAMAP" id="MF_00692">
    <property type="entry name" value="SelO"/>
    <property type="match status" value="1"/>
</dbReference>
<feature type="binding site" evidence="8">
    <location>
        <position position="188"/>
    </location>
    <ligand>
        <name>ATP</name>
        <dbReference type="ChEBI" id="CHEBI:30616"/>
    </ligand>
</feature>
<name>A0A7X3LW97_9HYPH</name>
<evidence type="ECO:0000256" key="4">
    <source>
        <dbReference type="ARBA" id="ARBA00022723"/>
    </source>
</evidence>
<evidence type="ECO:0000256" key="8">
    <source>
        <dbReference type="HAMAP-Rule" id="MF_00692"/>
    </source>
</evidence>
<dbReference type="EMBL" id="WUMV01000007">
    <property type="protein sequence ID" value="MXN66296.1"/>
    <property type="molecule type" value="Genomic_DNA"/>
</dbReference>
<comment type="caution">
    <text evidence="9">The sequence shown here is derived from an EMBL/GenBank/DDBJ whole genome shotgun (WGS) entry which is preliminary data.</text>
</comment>
<organism evidence="9 10">
    <name type="scientific">Stappia sediminis</name>
    <dbReference type="NCBI Taxonomy" id="2692190"/>
    <lineage>
        <taxon>Bacteria</taxon>
        <taxon>Pseudomonadati</taxon>
        <taxon>Pseudomonadota</taxon>
        <taxon>Alphaproteobacteria</taxon>
        <taxon>Hyphomicrobiales</taxon>
        <taxon>Stappiaceae</taxon>
        <taxon>Stappia</taxon>
    </lineage>
</organism>
<feature type="binding site" evidence="8">
    <location>
        <position position="95"/>
    </location>
    <ligand>
        <name>ATP</name>
        <dbReference type="ChEBI" id="CHEBI:30616"/>
    </ligand>
</feature>
<sequence length="499" mass="54788">MNAPHPQAETIFPFDHSYAGLPERFYARLSPTAVTEPQLIRLNDSLARELGLDPAVLKSPAGVEMLAGNRVAEGSTPIAMAYAGHQFGTFVPQLGDGRAILLGEIVAADGARYDIQLKGSGRTPFSRGGDGRAWIGPVLREYIVSEAMHALGLPTTRALSAVKTGDRIMRETLLPGAILTRVAKSHIRVGTFEYFAARRDEEALRALADYAIARHYPHAKDAANPYRAFLDAVVEAQARLVARWMHVGFIHGVMNTDNTSISGETIDYGPCAFMDTYHPGKVFSSIDQMGRYAYANQPRIAYWNLSRLAQAMLPILGKNEEEAVATAQEAIDAFPDIYETAWLEGMRAKLGLSTAREEDRQLAYDLFEAMANAETDFTLTFRALSSLGAGDGTADDALRDLPGQKSALDEWIARWRARLGHESAGEDERKALMRSVNPAFIPRNHRVEEAIAAAMSDDYGPFERLLAVLSDPYSDQPENAEYASPPKPEEVVHRTFCGT</sequence>
<dbReference type="NCBIfam" id="NF000658">
    <property type="entry name" value="PRK00029.1"/>
    <property type="match status" value="1"/>
</dbReference>
<comment type="catalytic activity">
    <reaction evidence="8">
        <text>L-histidyl-[protein] + UTP = N(tele)-(5'-uridylyl)-L-histidyl-[protein] + diphosphate</text>
        <dbReference type="Rhea" id="RHEA:83891"/>
        <dbReference type="Rhea" id="RHEA-COMP:9745"/>
        <dbReference type="Rhea" id="RHEA-COMP:20239"/>
        <dbReference type="ChEBI" id="CHEBI:29979"/>
        <dbReference type="ChEBI" id="CHEBI:33019"/>
        <dbReference type="ChEBI" id="CHEBI:46398"/>
        <dbReference type="ChEBI" id="CHEBI:233474"/>
    </reaction>
</comment>
<evidence type="ECO:0000256" key="3">
    <source>
        <dbReference type="ARBA" id="ARBA00022695"/>
    </source>
</evidence>
<keyword evidence="3 8" id="KW-0548">Nucleotidyltransferase</keyword>
<evidence type="ECO:0000313" key="10">
    <source>
        <dbReference type="Proteomes" id="UP000433101"/>
    </source>
</evidence>
<dbReference type="GO" id="GO:0000287">
    <property type="term" value="F:magnesium ion binding"/>
    <property type="evidence" value="ECO:0007669"/>
    <property type="project" value="UniProtKB-UniRule"/>
</dbReference>
<comment type="similarity">
    <text evidence="1 8">Belongs to the SELO family.</text>
</comment>
<dbReference type="PANTHER" id="PTHR32057">
    <property type="entry name" value="PROTEIN ADENYLYLTRANSFERASE SELO, MITOCHONDRIAL"/>
    <property type="match status" value="1"/>
</dbReference>
<comment type="function">
    <text evidence="8">Nucleotidyltransferase involved in the post-translational modification of proteins. It can catalyze the addition of adenosine monophosphate (AMP) or uridine monophosphate (UMP) to a protein, resulting in modifications known as AMPylation and UMPylation.</text>
</comment>
<keyword evidence="4 8" id="KW-0479">Metal-binding</keyword>
<comment type="catalytic activity">
    <reaction evidence="8">
        <text>L-threonyl-[protein] + ATP = 3-O-(5'-adenylyl)-L-threonyl-[protein] + diphosphate</text>
        <dbReference type="Rhea" id="RHEA:54292"/>
        <dbReference type="Rhea" id="RHEA-COMP:11060"/>
        <dbReference type="Rhea" id="RHEA-COMP:13847"/>
        <dbReference type="ChEBI" id="CHEBI:30013"/>
        <dbReference type="ChEBI" id="CHEBI:30616"/>
        <dbReference type="ChEBI" id="CHEBI:33019"/>
        <dbReference type="ChEBI" id="CHEBI:138113"/>
        <dbReference type="EC" id="2.7.7.108"/>
    </reaction>
</comment>
<accession>A0A7X3LW97</accession>
<feature type="binding site" evidence="8">
    <location>
        <position position="98"/>
    </location>
    <ligand>
        <name>ATP</name>
        <dbReference type="ChEBI" id="CHEBI:30616"/>
    </ligand>
</feature>
<feature type="binding site" evidence="8">
    <location>
        <position position="267"/>
    </location>
    <ligand>
        <name>ATP</name>
        <dbReference type="ChEBI" id="CHEBI:30616"/>
    </ligand>
</feature>
<keyword evidence="10" id="KW-1185">Reference proteome</keyword>
<proteinExistence type="inferred from homology"/>
<feature type="binding site" evidence="8">
    <location>
        <position position="97"/>
    </location>
    <ligand>
        <name>ATP</name>
        <dbReference type="ChEBI" id="CHEBI:30616"/>
    </ligand>
</feature>
<comment type="catalytic activity">
    <reaction evidence="8">
        <text>L-seryl-[protein] + UTP = O-(5'-uridylyl)-L-seryl-[protein] + diphosphate</text>
        <dbReference type="Rhea" id="RHEA:64604"/>
        <dbReference type="Rhea" id="RHEA-COMP:9863"/>
        <dbReference type="Rhea" id="RHEA-COMP:16635"/>
        <dbReference type="ChEBI" id="CHEBI:29999"/>
        <dbReference type="ChEBI" id="CHEBI:33019"/>
        <dbReference type="ChEBI" id="CHEBI:46398"/>
        <dbReference type="ChEBI" id="CHEBI:156051"/>
    </reaction>
</comment>
<feature type="binding site" evidence="8">
    <location>
        <position position="130"/>
    </location>
    <ligand>
        <name>ATP</name>
        <dbReference type="ChEBI" id="CHEBI:30616"/>
    </ligand>
</feature>
<comment type="catalytic activity">
    <reaction evidence="8">
        <text>L-tyrosyl-[protein] + ATP = O-(5'-adenylyl)-L-tyrosyl-[protein] + diphosphate</text>
        <dbReference type="Rhea" id="RHEA:54288"/>
        <dbReference type="Rhea" id="RHEA-COMP:10136"/>
        <dbReference type="Rhea" id="RHEA-COMP:13846"/>
        <dbReference type="ChEBI" id="CHEBI:30616"/>
        <dbReference type="ChEBI" id="CHEBI:33019"/>
        <dbReference type="ChEBI" id="CHEBI:46858"/>
        <dbReference type="ChEBI" id="CHEBI:83624"/>
        <dbReference type="EC" id="2.7.7.108"/>
    </reaction>
</comment>
<dbReference type="PANTHER" id="PTHR32057:SF14">
    <property type="entry name" value="PROTEIN ADENYLYLTRANSFERASE SELO, MITOCHONDRIAL"/>
    <property type="match status" value="1"/>
</dbReference>
<dbReference type="Pfam" id="PF02696">
    <property type="entry name" value="SelO"/>
    <property type="match status" value="1"/>
</dbReference>
<protein>
    <recommendedName>
        <fullName evidence="8">Protein nucleotidyltransferase YdiU</fullName>
        <ecNumber evidence="8">2.7.7.-</ecNumber>
    </recommendedName>
    <alternativeName>
        <fullName evidence="8">Protein adenylyltransferase YdiU</fullName>
        <ecNumber evidence="8">2.7.7.108</ecNumber>
    </alternativeName>
    <alternativeName>
        <fullName evidence="8">Protein uridylyltransferase YdiU</fullName>
        <ecNumber evidence="8">2.7.7.-</ecNumber>
    </alternativeName>
</protein>
<feature type="binding site" evidence="8">
    <location>
        <position position="267"/>
    </location>
    <ligand>
        <name>Mg(2+)</name>
        <dbReference type="ChEBI" id="CHEBI:18420"/>
    </ligand>
</feature>
<dbReference type="Proteomes" id="UP000433101">
    <property type="component" value="Unassembled WGS sequence"/>
</dbReference>